<dbReference type="Gene3D" id="1.10.10.10">
    <property type="entry name" value="Winged helix-like DNA-binding domain superfamily/Winged helix DNA-binding domain"/>
    <property type="match status" value="1"/>
</dbReference>
<dbReference type="PANTHER" id="PTHR34824">
    <property type="entry name" value="HEAT-INDUCIBLE TRANSCRIPTION REPRESSOR HRCA"/>
    <property type="match status" value="1"/>
</dbReference>
<dbReference type="Gene3D" id="3.30.390.60">
    <property type="entry name" value="Heat-inducible transcription repressor hrca homolog, domain 3"/>
    <property type="match status" value="1"/>
</dbReference>
<dbReference type="PIRSF" id="PIRSF005485">
    <property type="entry name" value="HrcA"/>
    <property type="match status" value="1"/>
</dbReference>
<dbReference type="Pfam" id="PF01628">
    <property type="entry name" value="HrcA"/>
    <property type="match status" value="1"/>
</dbReference>
<evidence type="ECO:0000259" key="7">
    <source>
        <dbReference type="Pfam" id="PF01628"/>
    </source>
</evidence>
<evidence type="ECO:0000256" key="5">
    <source>
        <dbReference type="HAMAP-Rule" id="MF_00081"/>
    </source>
</evidence>
<organism evidence="8 9">
    <name type="scientific">Candidatus Alloenteromonas pullicola</name>
    <dbReference type="NCBI Taxonomy" id="2840784"/>
    <lineage>
        <taxon>Bacteria</taxon>
        <taxon>Bacillati</taxon>
        <taxon>Bacillota</taxon>
        <taxon>Bacillota incertae sedis</taxon>
        <taxon>Candidatus Alloenteromonas</taxon>
    </lineage>
</organism>
<dbReference type="AlphaFoldDB" id="A0A9D1LP37"/>
<keyword evidence="3 5" id="KW-0346">Stress response</keyword>
<dbReference type="SUPFAM" id="SSF55781">
    <property type="entry name" value="GAF domain-like"/>
    <property type="match status" value="1"/>
</dbReference>
<accession>A0A9D1LP37</accession>
<proteinExistence type="inferred from homology"/>
<comment type="function">
    <text evidence="5">Negative regulator of class I heat shock genes (grpE-dnaK-dnaJ and groELS operons). Prevents heat-shock induction of these operons.</text>
</comment>
<dbReference type="PANTHER" id="PTHR34824:SF1">
    <property type="entry name" value="HEAT-INDUCIBLE TRANSCRIPTION REPRESSOR HRCA"/>
    <property type="match status" value="1"/>
</dbReference>
<keyword evidence="1 5" id="KW-0678">Repressor</keyword>
<feature type="region of interest" description="Disordered" evidence="6">
    <location>
        <begin position="337"/>
        <end position="365"/>
    </location>
</feature>
<dbReference type="InterPro" id="IPR036388">
    <property type="entry name" value="WH-like_DNA-bd_sf"/>
</dbReference>
<protein>
    <recommendedName>
        <fullName evidence="5">Heat-inducible transcription repressor HrcA</fullName>
    </recommendedName>
</protein>
<dbReference type="InterPro" id="IPR002571">
    <property type="entry name" value="HrcA"/>
</dbReference>
<evidence type="ECO:0000256" key="2">
    <source>
        <dbReference type="ARBA" id="ARBA00023015"/>
    </source>
</evidence>
<comment type="caution">
    <text evidence="8">The sequence shown here is derived from an EMBL/GenBank/DDBJ whole genome shotgun (WGS) entry which is preliminary data.</text>
</comment>
<dbReference type="GO" id="GO:0045892">
    <property type="term" value="P:negative regulation of DNA-templated transcription"/>
    <property type="evidence" value="ECO:0007669"/>
    <property type="project" value="UniProtKB-UniRule"/>
</dbReference>
<sequence>MTRTESILKLIVEHFIKTAQPVGSQTLLDAYHLDCSSATIRNEMNALEKDGYLEKTHTSSGRVPSKKGYVYYVEHLRDERVDSKVKNALETVLSRQAQTVEEVIRQSCEILSNMTNLASVVLGPKVEQEKLLSIQLIPLSPTTATALFVTDQGYVENKTFMLQESISMDDVKSAVEMLNERLTGTPIGEVVDKMEAMKPALTDYMVGVGAIYNALFQAFAKFAAERMNLYGKSNLLSQPEYQSDAGKLTKLLGLIDNPSELREALSDSHEAGEDGIHIKIGDASGLDDVAMVSAKVALPGMEKATISLLGPKRMDYDKAMSLLSYVAERLDSYFAGGKGSEEAKCQNRKTPSPKPSKKSPGGKKR</sequence>
<keyword evidence="4 5" id="KW-0804">Transcription</keyword>
<dbReference type="InterPro" id="IPR036390">
    <property type="entry name" value="WH_DNA-bd_sf"/>
</dbReference>
<evidence type="ECO:0000256" key="4">
    <source>
        <dbReference type="ARBA" id="ARBA00023163"/>
    </source>
</evidence>
<dbReference type="InterPro" id="IPR029016">
    <property type="entry name" value="GAF-like_dom_sf"/>
</dbReference>
<evidence type="ECO:0000313" key="8">
    <source>
        <dbReference type="EMBL" id="HIU45360.1"/>
    </source>
</evidence>
<dbReference type="InterPro" id="IPR023120">
    <property type="entry name" value="WHTH_transcript_rep_HrcA_IDD"/>
</dbReference>
<reference evidence="8" key="2">
    <citation type="journal article" date="2021" name="PeerJ">
        <title>Extensive microbial diversity within the chicken gut microbiome revealed by metagenomics and culture.</title>
        <authorList>
            <person name="Gilroy R."/>
            <person name="Ravi A."/>
            <person name="Getino M."/>
            <person name="Pursley I."/>
            <person name="Horton D.L."/>
            <person name="Alikhan N.F."/>
            <person name="Baker D."/>
            <person name="Gharbi K."/>
            <person name="Hall N."/>
            <person name="Watson M."/>
            <person name="Adriaenssens E.M."/>
            <person name="Foster-Nyarko E."/>
            <person name="Jarju S."/>
            <person name="Secka A."/>
            <person name="Antonio M."/>
            <person name="Oren A."/>
            <person name="Chaudhuri R.R."/>
            <person name="La Ragione R."/>
            <person name="Hildebrand F."/>
            <person name="Pallen M.J."/>
        </authorList>
    </citation>
    <scope>NUCLEOTIDE SEQUENCE</scope>
    <source>
        <strain evidence="8">ChiGjej1B1-22543</strain>
    </source>
</reference>
<evidence type="ECO:0000256" key="3">
    <source>
        <dbReference type="ARBA" id="ARBA00023016"/>
    </source>
</evidence>
<dbReference type="EMBL" id="DVMV01000025">
    <property type="protein sequence ID" value="HIU45360.1"/>
    <property type="molecule type" value="Genomic_DNA"/>
</dbReference>
<dbReference type="InterPro" id="IPR021153">
    <property type="entry name" value="HrcA_C"/>
</dbReference>
<reference evidence="8" key="1">
    <citation type="submission" date="2020-10" db="EMBL/GenBank/DDBJ databases">
        <authorList>
            <person name="Gilroy R."/>
        </authorList>
    </citation>
    <scope>NUCLEOTIDE SEQUENCE</scope>
    <source>
        <strain evidence="8">ChiGjej1B1-22543</strain>
    </source>
</reference>
<evidence type="ECO:0000313" key="9">
    <source>
        <dbReference type="Proteomes" id="UP000824070"/>
    </source>
</evidence>
<comment type="similarity">
    <text evidence="5">Belongs to the HrcA family.</text>
</comment>
<feature type="domain" description="Heat-inducible transcription repressor HrcA C-terminal" evidence="7">
    <location>
        <begin position="101"/>
        <end position="320"/>
    </location>
</feature>
<dbReference type="Gene3D" id="3.30.450.40">
    <property type="match status" value="1"/>
</dbReference>
<keyword evidence="2 5" id="KW-0805">Transcription regulation</keyword>
<evidence type="ECO:0000256" key="1">
    <source>
        <dbReference type="ARBA" id="ARBA00022491"/>
    </source>
</evidence>
<dbReference type="Proteomes" id="UP000824070">
    <property type="component" value="Unassembled WGS sequence"/>
</dbReference>
<gene>
    <name evidence="5 8" type="primary">hrcA</name>
    <name evidence="8" type="ORF">IAC52_03580</name>
</gene>
<dbReference type="GO" id="GO:0003677">
    <property type="term" value="F:DNA binding"/>
    <property type="evidence" value="ECO:0007669"/>
    <property type="project" value="InterPro"/>
</dbReference>
<evidence type="ECO:0000256" key="6">
    <source>
        <dbReference type="SAM" id="MobiDB-lite"/>
    </source>
</evidence>
<feature type="compositionally biased region" description="Basic residues" evidence="6">
    <location>
        <begin position="355"/>
        <end position="365"/>
    </location>
</feature>
<name>A0A9D1LP37_9FIRM</name>
<dbReference type="SUPFAM" id="SSF46785">
    <property type="entry name" value="Winged helix' DNA-binding domain"/>
    <property type="match status" value="1"/>
</dbReference>
<dbReference type="NCBIfam" id="TIGR00331">
    <property type="entry name" value="hrcA"/>
    <property type="match status" value="1"/>
</dbReference>
<dbReference type="HAMAP" id="MF_00081">
    <property type="entry name" value="HrcA"/>
    <property type="match status" value="1"/>
</dbReference>